<dbReference type="PROSITE" id="PS50800">
    <property type="entry name" value="SAP"/>
    <property type="match status" value="1"/>
</dbReference>
<evidence type="ECO:0000259" key="1">
    <source>
        <dbReference type="PROSITE" id="PS50800"/>
    </source>
</evidence>
<evidence type="ECO:0000313" key="2">
    <source>
        <dbReference type="EMBL" id="GIQ87492.1"/>
    </source>
</evidence>
<protein>
    <recommendedName>
        <fullName evidence="1">SAP domain-containing protein</fullName>
    </recommendedName>
</protein>
<reference evidence="2 3" key="1">
    <citation type="journal article" date="2018" name="PLoS ONE">
        <title>The draft genome of Kipferlia bialata reveals reductive genome evolution in fornicate parasites.</title>
        <authorList>
            <person name="Tanifuji G."/>
            <person name="Takabayashi S."/>
            <person name="Kume K."/>
            <person name="Takagi M."/>
            <person name="Nakayama T."/>
            <person name="Kamikawa R."/>
            <person name="Inagaki Y."/>
            <person name="Hashimoto T."/>
        </authorList>
    </citation>
    <scope>NUCLEOTIDE SEQUENCE [LARGE SCALE GENOMIC DNA]</scope>
    <source>
        <strain evidence="2">NY0173</strain>
    </source>
</reference>
<dbReference type="SUPFAM" id="SSF68906">
    <property type="entry name" value="SAP domain"/>
    <property type="match status" value="1"/>
</dbReference>
<sequence length="231" mass="26001">DCPHTSRFTEENYGLHGPNSVTELKEQCEAKDLPTTGTKYDLTLRLVQLSSGIGDPRAPLIPSLKPILAEVQKVAYPPNKEMAQWPNFHHKYHLDRALLLVNALVESHVLDAKLIETGHFEVAWELVDGMNLIWGVPGDIRGWGYIHQSSSGEGFNANMLSMADRTLAYLQQHPEKHSVWRRQKDTLKAHIQKICDWLSMYSQDTLAMELEDSVLKHAVWGDTLAAPVAAE</sequence>
<dbReference type="Proteomes" id="UP000265618">
    <property type="component" value="Unassembled WGS sequence"/>
</dbReference>
<keyword evidence="3" id="KW-1185">Reference proteome</keyword>
<organism evidence="2 3">
    <name type="scientific">Kipferlia bialata</name>
    <dbReference type="NCBI Taxonomy" id="797122"/>
    <lineage>
        <taxon>Eukaryota</taxon>
        <taxon>Metamonada</taxon>
        <taxon>Carpediemonas-like organisms</taxon>
        <taxon>Kipferlia</taxon>
    </lineage>
</organism>
<dbReference type="Gene3D" id="1.10.720.30">
    <property type="entry name" value="SAP domain"/>
    <property type="match status" value="1"/>
</dbReference>
<proteinExistence type="predicted"/>
<evidence type="ECO:0000313" key="3">
    <source>
        <dbReference type="Proteomes" id="UP000265618"/>
    </source>
</evidence>
<dbReference type="AlphaFoldDB" id="A0A9K3GLN8"/>
<feature type="domain" description="SAP" evidence="1">
    <location>
        <begin position="16"/>
        <end position="50"/>
    </location>
</feature>
<gene>
    <name evidence="2" type="ORF">KIPB_009539</name>
</gene>
<feature type="non-terminal residue" evidence="2">
    <location>
        <position position="231"/>
    </location>
</feature>
<comment type="caution">
    <text evidence="2">The sequence shown here is derived from an EMBL/GenBank/DDBJ whole genome shotgun (WGS) entry which is preliminary data.</text>
</comment>
<name>A0A9K3GLN8_9EUKA</name>
<dbReference type="InterPro" id="IPR036361">
    <property type="entry name" value="SAP_dom_sf"/>
</dbReference>
<dbReference type="EMBL" id="BDIP01003273">
    <property type="protein sequence ID" value="GIQ87492.1"/>
    <property type="molecule type" value="Genomic_DNA"/>
</dbReference>
<accession>A0A9K3GLN8</accession>
<dbReference type="InterPro" id="IPR003034">
    <property type="entry name" value="SAP_dom"/>
</dbReference>